<evidence type="ECO:0000256" key="3">
    <source>
        <dbReference type="ARBA" id="ARBA00022723"/>
    </source>
</evidence>
<evidence type="ECO:0000256" key="7">
    <source>
        <dbReference type="PIRSR" id="PIRSR601765-2"/>
    </source>
</evidence>
<keyword evidence="9" id="KW-1185">Reference proteome</keyword>
<evidence type="ECO:0000313" key="8">
    <source>
        <dbReference type="EMBL" id="MFC7317346.1"/>
    </source>
</evidence>
<evidence type="ECO:0000256" key="2">
    <source>
        <dbReference type="ARBA" id="ARBA00012925"/>
    </source>
</evidence>
<feature type="binding site" evidence="7">
    <location>
        <position position="110"/>
    </location>
    <ligand>
        <name>Zn(2+)</name>
        <dbReference type="ChEBI" id="CHEBI:29105"/>
    </ligand>
</feature>
<proteinExistence type="inferred from homology"/>
<evidence type="ECO:0000256" key="4">
    <source>
        <dbReference type="ARBA" id="ARBA00022833"/>
    </source>
</evidence>
<evidence type="ECO:0000256" key="5">
    <source>
        <dbReference type="ARBA" id="ARBA00023239"/>
    </source>
</evidence>
<organism evidence="8 9">
    <name type="scientific">Halomarina halobia</name>
    <dbReference type="NCBI Taxonomy" id="3033386"/>
    <lineage>
        <taxon>Archaea</taxon>
        <taxon>Methanobacteriati</taxon>
        <taxon>Methanobacteriota</taxon>
        <taxon>Stenosarchaea group</taxon>
        <taxon>Halobacteria</taxon>
        <taxon>Halobacteriales</taxon>
        <taxon>Natronomonadaceae</taxon>
        <taxon>Halomarina</taxon>
    </lineage>
</organism>
<dbReference type="Gene3D" id="3.40.1050.10">
    <property type="entry name" value="Carbonic anhydrase"/>
    <property type="match status" value="1"/>
</dbReference>
<dbReference type="InterPro" id="IPR036874">
    <property type="entry name" value="Carbonic_anhydrase_sf"/>
</dbReference>
<comment type="cofactor">
    <cofactor evidence="7">
        <name>Zn(2+)</name>
        <dbReference type="ChEBI" id="CHEBI:29105"/>
    </cofactor>
    <text evidence="7">Binds 1 zinc ion per subunit.</text>
</comment>
<protein>
    <recommendedName>
        <fullName evidence="2">carbonic anhydrase</fullName>
        <ecNumber evidence="2">4.2.1.1</ecNumber>
    </recommendedName>
</protein>
<keyword evidence="5" id="KW-0456">Lyase</keyword>
<feature type="binding site" evidence="7">
    <location>
        <position position="113"/>
    </location>
    <ligand>
        <name>Zn(2+)</name>
        <dbReference type="ChEBI" id="CHEBI:29105"/>
    </ligand>
</feature>
<dbReference type="EMBL" id="JBHTBF010000002">
    <property type="protein sequence ID" value="MFC7317346.1"/>
    <property type="molecule type" value="Genomic_DNA"/>
</dbReference>
<evidence type="ECO:0000256" key="1">
    <source>
        <dbReference type="ARBA" id="ARBA00006217"/>
    </source>
</evidence>
<dbReference type="GeneID" id="79315985"/>
<name>A0ABD6AAI6_9EURY</name>
<evidence type="ECO:0000313" key="9">
    <source>
        <dbReference type="Proteomes" id="UP001596547"/>
    </source>
</evidence>
<dbReference type="PANTHER" id="PTHR11002">
    <property type="entry name" value="CARBONIC ANHYDRASE"/>
    <property type="match status" value="1"/>
</dbReference>
<dbReference type="RefSeq" id="WP_379794235.1">
    <property type="nucleotide sequence ID" value="NZ_CP119992.1"/>
</dbReference>
<keyword evidence="4 7" id="KW-0862">Zinc</keyword>
<gene>
    <name evidence="8" type="ORF">ACFQPE_11190</name>
</gene>
<dbReference type="Pfam" id="PF00484">
    <property type="entry name" value="Pro_CA"/>
    <property type="match status" value="1"/>
</dbReference>
<accession>A0ABD6AAI6</accession>
<comment type="caution">
    <text evidence="8">The sequence shown here is derived from an EMBL/GenBank/DDBJ whole genome shotgun (WGS) entry which is preliminary data.</text>
</comment>
<feature type="binding site" evidence="7">
    <location>
        <position position="50"/>
    </location>
    <ligand>
        <name>Zn(2+)</name>
        <dbReference type="ChEBI" id="CHEBI:29105"/>
    </ligand>
</feature>
<dbReference type="SMART" id="SM00947">
    <property type="entry name" value="Pro_CA"/>
    <property type="match status" value="1"/>
</dbReference>
<dbReference type="PANTHER" id="PTHR11002:SF76">
    <property type="entry name" value="CARBONIC ANHYDRASE"/>
    <property type="match status" value="1"/>
</dbReference>
<dbReference type="SUPFAM" id="SSF53056">
    <property type="entry name" value="beta-carbonic anhydrase, cab"/>
    <property type="match status" value="1"/>
</dbReference>
<reference evidence="8 9" key="1">
    <citation type="journal article" date="2019" name="Int. J. Syst. Evol. Microbiol.">
        <title>The Global Catalogue of Microorganisms (GCM) 10K type strain sequencing project: providing services to taxonomists for standard genome sequencing and annotation.</title>
        <authorList>
            <consortium name="The Broad Institute Genomics Platform"/>
            <consortium name="The Broad Institute Genome Sequencing Center for Infectious Disease"/>
            <person name="Wu L."/>
            <person name="Ma J."/>
        </authorList>
    </citation>
    <scope>NUCLEOTIDE SEQUENCE [LARGE SCALE GENOMIC DNA]</scope>
    <source>
        <strain evidence="8 9">PSR21</strain>
    </source>
</reference>
<evidence type="ECO:0000256" key="6">
    <source>
        <dbReference type="ARBA" id="ARBA00048348"/>
    </source>
</evidence>
<keyword evidence="3 7" id="KW-0479">Metal-binding</keyword>
<dbReference type="InterPro" id="IPR001765">
    <property type="entry name" value="Carbonic_anhydrase"/>
</dbReference>
<dbReference type="GO" id="GO:0004089">
    <property type="term" value="F:carbonate dehydratase activity"/>
    <property type="evidence" value="ECO:0007669"/>
    <property type="project" value="UniProtKB-EC"/>
</dbReference>
<dbReference type="Proteomes" id="UP001596547">
    <property type="component" value="Unassembled WGS sequence"/>
</dbReference>
<dbReference type="EC" id="4.2.1.1" evidence="2"/>
<comment type="similarity">
    <text evidence="1">Belongs to the beta-class carbonic anhydrase family.</text>
</comment>
<dbReference type="GO" id="GO:0046872">
    <property type="term" value="F:metal ion binding"/>
    <property type="evidence" value="ECO:0007669"/>
    <property type="project" value="UniProtKB-KW"/>
</dbReference>
<comment type="catalytic activity">
    <reaction evidence="6">
        <text>hydrogencarbonate + H(+) = CO2 + H2O</text>
        <dbReference type="Rhea" id="RHEA:10748"/>
        <dbReference type="ChEBI" id="CHEBI:15377"/>
        <dbReference type="ChEBI" id="CHEBI:15378"/>
        <dbReference type="ChEBI" id="CHEBI:16526"/>
        <dbReference type="ChEBI" id="CHEBI:17544"/>
        <dbReference type="EC" id="4.2.1.1"/>
    </reaction>
</comment>
<sequence length="240" mass="26294">MSHPDEEGDVTEQILHALLDGNDRHVETLPDGYFDDVLDGQRPAVVSVCCSDSRVSQEGMWDVAEPGWLFTPSTIGNQAWDEYRGERVVDGSVLYPIAYAGTETVAVVGHTGCGAVTAAYEAVTGGATVEHPGVEKWVESLVPVVEDALSSGRVDADASDREVVNRLVEYNVDRQVEFLRDASAVPPEVRVYGFVYDFQRIYGDVPGRAYLVNADGETDPNALADRLPDRHRDSVRRLLD</sequence>
<dbReference type="AlphaFoldDB" id="A0ABD6AAI6"/>